<feature type="disulfide bond" evidence="1">
    <location>
        <begin position="465"/>
        <end position="474"/>
    </location>
</feature>
<keyword evidence="2" id="KW-0472">Membrane</keyword>
<dbReference type="SUPFAM" id="SSF57196">
    <property type="entry name" value="EGF/Laminin"/>
    <property type="match status" value="1"/>
</dbReference>
<accession>A0A8S9YC32</accession>
<feature type="disulfide bond" evidence="1">
    <location>
        <begin position="336"/>
        <end position="345"/>
    </location>
</feature>
<proteinExistence type="predicted"/>
<keyword evidence="3" id="KW-0732">Signal</keyword>
<dbReference type="PROSITE" id="PS01186">
    <property type="entry name" value="EGF_2"/>
    <property type="match status" value="2"/>
</dbReference>
<keyword evidence="2" id="KW-0812">Transmembrane</keyword>
<keyword evidence="6" id="KW-1185">Reference proteome</keyword>
<evidence type="ECO:0000256" key="1">
    <source>
        <dbReference type="PROSITE-ProRule" id="PRU00076"/>
    </source>
</evidence>
<name>A0A8S9YC32_9TREM</name>
<evidence type="ECO:0000313" key="6">
    <source>
        <dbReference type="Proteomes" id="UP000822476"/>
    </source>
</evidence>
<dbReference type="PROSITE" id="PS50026">
    <property type="entry name" value="EGF_3"/>
    <property type="match status" value="2"/>
</dbReference>
<evidence type="ECO:0000256" key="3">
    <source>
        <dbReference type="SAM" id="SignalP"/>
    </source>
</evidence>
<feature type="domain" description="EGF-like" evidence="4">
    <location>
        <begin position="301"/>
        <end position="346"/>
    </location>
</feature>
<sequence>MKFASLHFVLFFWSSIDVDGYMYNYFPMDHQLKELSAEDVSHHYILPKFPLLPYKTIEEIRTPTDLLTGRFHGFLELLKVEYSKLHASRQALANVIHYVQGGTFLRMLNSRPAIKTSKFRDVLFWWRYFYLCLTTYNFRKHYGPCTDGFVNKTKDNKYYSILDWVPERDLELLPLGHEMLLIIFNLGLCQHYHNHLPFLCPSPCLGRIKTGIKASEGIPSEYGNPCEQIRNIRTPSCKSRRVWSVYIYQLFSELVDPTTWDRLPGEHYLNWLTEEGGYVCDCAERHRWVDTSMRCERSTEWSDQCDNNSTRLGPCDKDGTYQCTTDQYTGAAYCECNPGYYGTLCKDKLDACKMKLVSYLYKDPTSGKRTRKTATGNEMCNTNMSGIALPQQTTPDSSPDDVRSVCIPSLGTTGYRCKCKTPFMEDPTHPMPNCFKRTGPCDDLLCLHGTCVASAGDNATSMCVCNPGYDGAKCEYKAEHWSVWSECLPICGFNRTRTRRRSTTIRDPSTWEPYFEDLAGLANTMSDRELQSYPGELIQAEVCPPRTGSQCPFAPSSPNYQSVASTDPGLLELQAFLSLAISVLLLFIGFSACITRMVRGQK</sequence>
<protein>
    <submittedName>
        <fullName evidence="5">Acidic fibroblast growth factor intracellular binding protein</fullName>
    </submittedName>
</protein>
<keyword evidence="1" id="KW-1015">Disulfide bond</keyword>
<evidence type="ECO:0000259" key="4">
    <source>
        <dbReference type="PROSITE" id="PS50026"/>
    </source>
</evidence>
<dbReference type="OrthoDB" id="6224033at2759"/>
<dbReference type="Proteomes" id="UP000822476">
    <property type="component" value="Unassembled WGS sequence"/>
</dbReference>
<feature type="chain" id="PRO_5035788387" evidence="3">
    <location>
        <begin position="21"/>
        <end position="602"/>
    </location>
</feature>
<dbReference type="SMART" id="SM00181">
    <property type="entry name" value="EGF"/>
    <property type="match status" value="2"/>
</dbReference>
<comment type="caution">
    <text evidence="1">Lacks conserved residue(s) required for the propagation of feature annotation.</text>
</comment>
<comment type="caution">
    <text evidence="5">The sequence shown here is derived from an EMBL/GenBank/DDBJ whole genome shotgun (WGS) entry which is preliminary data.</text>
</comment>
<dbReference type="EMBL" id="JTDE01021694">
    <property type="protein sequence ID" value="KAF7232598.1"/>
    <property type="molecule type" value="Genomic_DNA"/>
</dbReference>
<evidence type="ECO:0000256" key="2">
    <source>
        <dbReference type="SAM" id="Phobius"/>
    </source>
</evidence>
<dbReference type="AlphaFoldDB" id="A0A8S9YC32"/>
<feature type="signal peptide" evidence="3">
    <location>
        <begin position="1"/>
        <end position="20"/>
    </location>
</feature>
<reference evidence="5" key="1">
    <citation type="submission" date="2019-07" db="EMBL/GenBank/DDBJ databases">
        <title>Annotation for the trematode Paragonimus miyazaki's.</title>
        <authorList>
            <person name="Choi Y.-J."/>
        </authorList>
    </citation>
    <scope>NUCLEOTIDE SEQUENCE</scope>
    <source>
        <strain evidence="5">Japan</strain>
    </source>
</reference>
<keyword evidence="1" id="KW-0245">EGF-like domain</keyword>
<organism evidence="5 6">
    <name type="scientific">Paragonimus skrjabini miyazakii</name>
    <dbReference type="NCBI Taxonomy" id="59628"/>
    <lineage>
        <taxon>Eukaryota</taxon>
        <taxon>Metazoa</taxon>
        <taxon>Spiralia</taxon>
        <taxon>Lophotrochozoa</taxon>
        <taxon>Platyhelminthes</taxon>
        <taxon>Trematoda</taxon>
        <taxon>Digenea</taxon>
        <taxon>Plagiorchiida</taxon>
        <taxon>Troglotremata</taxon>
        <taxon>Troglotrematidae</taxon>
        <taxon>Paragonimus</taxon>
    </lineage>
</organism>
<dbReference type="InterPro" id="IPR000742">
    <property type="entry name" value="EGF"/>
</dbReference>
<feature type="disulfide bond" evidence="1">
    <location>
        <begin position="446"/>
        <end position="463"/>
    </location>
</feature>
<feature type="domain" description="EGF-like" evidence="4">
    <location>
        <begin position="437"/>
        <end position="475"/>
    </location>
</feature>
<keyword evidence="2" id="KW-1133">Transmembrane helix</keyword>
<evidence type="ECO:0000313" key="5">
    <source>
        <dbReference type="EMBL" id="KAF7232598.1"/>
    </source>
</evidence>
<feature type="disulfide bond" evidence="1">
    <location>
        <begin position="441"/>
        <end position="451"/>
    </location>
</feature>
<feature type="transmembrane region" description="Helical" evidence="2">
    <location>
        <begin position="575"/>
        <end position="598"/>
    </location>
</feature>
<gene>
    <name evidence="5" type="ORF">EG68_08699</name>
</gene>
<dbReference type="Gene3D" id="2.10.25.10">
    <property type="entry name" value="Laminin"/>
    <property type="match status" value="1"/>
</dbReference>
<dbReference type="PROSITE" id="PS00022">
    <property type="entry name" value="EGF_1"/>
    <property type="match status" value="2"/>
</dbReference>